<dbReference type="EMBL" id="JYIY01000053">
    <property type="protein sequence ID" value="KJL40447.1"/>
    <property type="molecule type" value="Genomic_DNA"/>
</dbReference>
<feature type="chain" id="PRO_5038208910" evidence="1">
    <location>
        <begin position="30"/>
        <end position="235"/>
    </location>
</feature>
<dbReference type="AlphaFoldDB" id="A0A0F0M2T7"/>
<dbReference type="Proteomes" id="UP000257479">
    <property type="component" value="Unassembled WGS sequence"/>
</dbReference>
<evidence type="ECO:0000313" key="2">
    <source>
        <dbReference type="EMBL" id="HAN23944.1"/>
    </source>
</evidence>
<name>A0A0F0M2T7_9MICO</name>
<dbReference type="PATRIC" id="fig|400772.4.peg.434"/>
<evidence type="ECO:0000313" key="4">
    <source>
        <dbReference type="Proteomes" id="UP000033451"/>
    </source>
</evidence>
<dbReference type="PROSITE" id="PS51257">
    <property type="entry name" value="PROKAR_LIPOPROTEIN"/>
    <property type="match status" value="1"/>
</dbReference>
<organism evidence="3 4">
    <name type="scientific">Microbacterium ginsengisoli</name>
    <dbReference type="NCBI Taxonomy" id="400772"/>
    <lineage>
        <taxon>Bacteria</taxon>
        <taxon>Bacillati</taxon>
        <taxon>Actinomycetota</taxon>
        <taxon>Actinomycetes</taxon>
        <taxon>Micrococcales</taxon>
        <taxon>Microbacteriaceae</taxon>
        <taxon>Microbacterium</taxon>
    </lineage>
</organism>
<comment type="caution">
    <text evidence="3">The sequence shown here is derived from an EMBL/GenBank/DDBJ whole genome shotgun (WGS) entry which is preliminary data.</text>
</comment>
<keyword evidence="4" id="KW-1185">Reference proteome</keyword>
<keyword evidence="1" id="KW-0732">Signal</keyword>
<dbReference type="RefSeq" id="WP_045246262.1">
    <property type="nucleotide sequence ID" value="NZ_JBOFAV010000010.1"/>
</dbReference>
<gene>
    <name evidence="2" type="ORF">DCP95_05145</name>
    <name evidence="3" type="ORF">RR49_00403</name>
</gene>
<reference evidence="3 4" key="1">
    <citation type="submission" date="2015-02" db="EMBL/GenBank/DDBJ databases">
        <title>Draft genome sequences of ten Microbacterium spp. with emphasis on heavy metal contaminated environments.</title>
        <authorList>
            <person name="Corretto E."/>
        </authorList>
    </citation>
    <scope>NUCLEOTIDE SEQUENCE [LARGE SCALE GENOMIC DNA]</scope>
    <source>
        <strain evidence="3 4">DSM 18659</strain>
    </source>
</reference>
<dbReference type="Proteomes" id="UP000033451">
    <property type="component" value="Unassembled WGS sequence"/>
</dbReference>
<evidence type="ECO:0000313" key="3">
    <source>
        <dbReference type="EMBL" id="KJL40447.1"/>
    </source>
</evidence>
<sequence>MGRSLRRSTRLAVAVALSAIVVASATGCAQIVDAINALSGRSTTTVVPTAGPSSSPSASLLYNSVFTSDGSVQLDTDLSDSLVLELNVWAQDPKKTQEWTPSNDKHFGFAVNVYDKRVDDKAVLAQKRSVYLSSITISSQTAQTSGQVQSPFQFSTDPRTMVPSDTLRSDKGLLLNTYQGGFLVPDTVIHQLPGDTYGLTLSFTMNVWVEGQANTDTSFGQQSVYEAVPIAIFQQ</sequence>
<dbReference type="OrthoDB" id="5061031at2"/>
<evidence type="ECO:0000313" key="5">
    <source>
        <dbReference type="Proteomes" id="UP000257479"/>
    </source>
</evidence>
<feature type="signal peptide" evidence="1">
    <location>
        <begin position="1"/>
        <end position="29"/>
    </location>
</feature>
<evidence type="ECO:0000256" key="1">
    <source>
        <dbReference type="SAM" id="SignalP"/>
    </source>
</evidence>
<accession>A0A0F0M2T7</accession>
<protein>
    <submittedName>
        <fullName evidence="2">Fructose 1,6-bisphosphatase</fullName>
    </submittedName>
</protein>
<dbReference type="STRING" id="400772.RR49_00403"/>
<proteinExistence type="predicted"/>
<reference evidence="2 5" key="2">
    <citation type="journal article" date="2018" name="Nat. Biotechnol.">
        <title>A standardized bacterial taxonomy based on genome phylogeny substantially revises the tree of life.</title>
        <authorList>
            <person name="Parks D.H."/>
            <person name="Chuvochina M."/>
            <person name="Waite D.W."/>
            <person name="Rinke C."/>
            <person name="Skarshewski A."/>
            <person name="Chaumeil P.A."/>
            <person name="Hugenholtz P."/>
        </authorList>
    </citation>
    <scope>NUCLEOTIDE SEQUENCE [LARGE SCALE GENOMIC DNA]</scope>
    <source>
        <strain evidence="2">UBA9152</strain>
    </source>
</reference>
<dbReference type="EMBL" id="DMNG01000086">
    <property type="protein sequence ID" value="HAN23944.1"/>
    <property type="molecule type" value="Genomic_DNA"/>
</dbReference>